<accession>A0A2Z7CEM7</accession>
<organism evidence="2 3">
    <name type="scientific">Dorcoceras hygrometricum</name>
    <dbReference type="NCBI Taxonomy" id="472368"/>
    <lineage>
        <taxon>Eukaryota</taxon>
        <taxon>Viridiplantae</taxon>
        <taxon>Streptophyta</taxon>
        <taxon>Embryophyta</taxon>
        <taxon>Tracheophyta</taxon>
        <taxon>Spermatophyta</taxon>
        <taxon>Magnoliopsida</taxon>
        <taxon>eudicotyledons</taxon>
        <taxon>Gunneridae</taxon>
        <taxon>Pentapetalae</taxon>
        <taxon>asterids</taxon>
        <taxon>lamiids</taxon>
        <taxon>Lamiales</taxon>
        <taxon>Gesneriaceae</taxon>
        <taxon>Didymocarpoideae</taxon>
        <taxon>Trichosporeae</taxon>
        <taxon>Loxocarpinae</taxon>
        <taxon>Dorcoceras</taxon>
    </lineage>
</organism>
<proteinExistence type="predicted"/>
<evidence type="ECO:0000256" key="1">
    <source>
        <dbReference type="SAM" id="MobiDB-lite"/>
    </source>
</evidence>
<dbReference type="EMBL" id="KQ997062">
    <property type="protein sequence ID" value="KZV44317.1"/>
    <property type="molecule type" value="Genomic_DNA"/>
</dbReference>
<evidence type="ECO:0000313" key="3">
    <source>
        <dbReference type="Proteomes" id="UP000250235"/>
    </source>
</evidence>
<gene>
    <name evidence="2" type="ORF">F511_24950</name>
</gene>
<sequence>MSSSRGRGKTTRWTVEESRALESDEDVAQPSEPLRSQARQTEMEDVMRQIGEMELVLARFQRTNPPTVIGGEGALMSSQSADEVERKAEATSCFESADEAKRERRSDVVWRFSRWFIGDDVIDDIIQSQESADEVERKAEATSCFESADEAKRERRSDVVWRFSRWFIGDDVIDDIIQSQESAEENQSQATVHPVATQRYSVEDFQTLYLMNQSQATAQSSRELICISCCYASSRCEIQSLEEKKQAK</sequence>
<feature type="region of interest" description="Disordered" evidence="1">
    <location>
        <begin position="1"/>
        <end position="42"/>
    </location>
</feature>
<evidence type="ECO:0000313" key="2">
    <source>
        <dbReference type="EMBL" id="KZV44317.1"/>
    </source>
</evidence>
<protein>
    <submittedName>
        <fullName evidence="2">Transcription factor DIVARICATA</fullName>
    </submittedName>
</protein>
<keyword evidence="3" id="KW-1185">Reference proteome</keyword>
<name>A0A2Z7CEM7_9LAMI</name>
<feature type="compositionally biased region" description="Basic residues" evidence="1">
    <location>
        <begin position="1"/>
        <end position="10"/>
    </location>
</feature>
<dbReference type="AlphaFoldDB" id="A0A2Z7CEM7"/>
<reference evidence="2 3" key="1">
    <citation type="journal article" date="2015" name="Proc. Natl. Acad. Sci. U.S.A.">
        <title>The resurrection genome of Boea hygrometrica: A blueprint for survival of dehydration.</title>
        <authorList>
            <person name="Xiao L."/>
            <person name="Yang G."/>
            <person name="Zhang L."/>
            <person name="Yang X."/>
            <person name="Zhao S."/>
            <person name="Ji Z."/>
            <person name="Zhou Q."/>
            <person name="Hu M."/>
            <person name="Wang Y."/>
            <person name="Chen M."/>
            <person name="Xu Y."/>
            <person name="Jin H."/>
            <person name="Xiao X."/>
            <person name="Hu G."/>
            <person name="Bao F."/>
            <person name="Hu Y."/>
            <person name="Wan P."/>
            <person name="Li L."/>
            <person name="Deng X."/>
            <person name="Kuang T."/>
            <person name="Xiang C."/>
            <person name="Zhu J.K."/>
            <person name="Oliver M.J."/>
            <person name="He Y."/>
        </authorList>
    </citation>
    <scope>NUCLEOTIDE SEQUENCE [LARGE SCALE GENOMIC DNA]</scope>
    <source>
        <strain evidence="3">cv. XS01</strain>
    </source>
</reference>
<dbReference type="Proteomes" id="UP000250235">
    <property type="component" value="Unassembled WGS sequence"/>
</dbReference>